<dbReference type="Gene3D" id="2.130.10.10">
    <property type="entry name" value="YVTN repeat-like/Quinoprotein amine dehydrogenase"/>
    <property type="match status" value="1"/>
</dbReference>
<evidence type="ECO:0000256" key="1">
    <source>
        <dbReference type="ARBA" id="ARBA00004259"/>
    </source>
</evidence>
<feature type="region of interest" description="Disordered" evidence="8">
    <location>
        <begin position="1"/>
        <end position="102"/>
    </location>
</feature>
<feature type="compositionally biased region" description="Basic and acidic residues" evidence="8">
    <location>
        <begin position="68"/>
        <end position="88"/>
    </location>
</feature>
<dbReference type="GO" id="GO:0006606">
    <property type="term" value="P:protein import into nucleus"/>
    <property type="evidence" value="ECO:0007669"/>
    <property type="project" value="TreeGrafter"/>
</dbReference>
<keyword evidence="12" id="KW-1185">Reference proteome</keyword>
<dbReference type="GO" id="GO:0017056">
    <property type="term" value="F:structural constituent of nuclear pore"/>
    <property type="evidence" value="ECO:0007669"/>
    <property type="project" value="InterPro"/>
</dbReference>
<dbReference type="GeneID" id="54296476"/>
<dbReference type="PANTHER" id="PTHR13405">
    <property type="entry name" value="NUCLEAR PORE COMPLEX PROTEIN NUP133"/>
    <property type="match status" value="1"/>
</dbReference>
<feature type="compositionally biased region" description="Basic and acidic residues" evidence="8">
    <location>
        <begin position="1327"/>
        <end position="1336"/>
    </location>
</feature>
<evidence type="ECO:0000256" key="6">
    <source>
        <dbReference type="ARBA" id="ARBA00023010"/>
    </source>
</evidence>
<dbReference type="OrthoDB" id="103454at2759"/>
<evidence type="ECO:0000313" key="11">
    <source>
        <dbReference type="EMBL" id="KAF2142573.1"/>
    </source>
</evidence>
<feature type="compositionally biased region" description="Low complexity" evidence="8">
    <location>
        <begin position="42"/>
        <end position="54"/>
    </location>
</feature>
<dbReference type="RefSeq" id="XP_033398285.1">
    <property type="nucleotide sequence ID" value="XM_033538980.1"/>
</dbReference>
<feature type="domain" description="Nucleoporin Nup133/Nup155-like N-terminal" evidence="10">
    <location>
        <begin position="105"/>
        <end position="539"/>
    </location>
</feature>
<evidence type="ECO:0000259" key="10">
    <source>
        <dbReference type="Pfam" id="PF08801"/>
    </source>
</evidence>
<keyword evidence="4" id="KW-0509">mRNA transport</keyword>
<dbReference type="SUPFAM" id="SSF117289">
    <property type="entry name" value="Nucleoporin domain"/>
    <property type="match status" value="1"/>
</dbReference>
<comment type="similarity">
    <text evidence="2">Belongs to the nucleoporin Nup133 family.</text>
</comment>
<reference evidence="11" key="1">
    <citation type="journal article" date="2020" name="Stud. Mycol.">
        <title>101 Dothideomycetes genomes: a test case for predicting lifestyles and emergence of pathogens.</title>
        <authorList>
            <person name="Haridas S."/>
            <person name="Albert R."/>
            <person name="Binder M."/>
            <person name="Bloem J."/>
            <person name="Labutti K."/>
            <person name="Salamov A."/>
            <person name="Andreopoulos B."/>
            <person name="Baker S."/>
            <person name="Barry K."/>
            <person name="Bills G."/>
            <person name="Bluhm B."/>
            <person name="Cannon C."/>
            <person name="Castanera R."/>
            <person name="Culley D."/>
            <person name="Daum C."/>
            <person name="Ezra D."/>
            <person name="Gonzalez J."/>
            <person name="Henrissat B."/>
            <person name="Kuo A."/>
            <person name="Liang C."/>
            <person name="Lipzen A."/>
            <person name="Lutzoni F."/>
            <person name="Magnuson J."/>
            <person name="Mondo S."/>
            <person name="Nolan M."/>
            <person name="Ohm R."/>
            <person name="Pangilinan J."/>
            <person name="Park H.-J."/>
            <person name="Ramirez L."/>
            <person name="Alfaro M."/>
            <person name="Sun H."/>
            <person name="Tritt A."/>
            <person name="Yoshinaga Y."/>
            <person name="Zwiers L.-H."/>
            <person name="Turgeon B."/>
            <person name="Goodwin S."/>
            <person name="Spatafora J."/>
            <person name="Crous P."/>
            <person name="Grigoriev I."/>
        </authorList>
    </citation>
    <scope>NUCLEOTIDE SEQUENCE</scope>
    <source>
        <strain evidence="11">CBS 121167</strain>
    </source>
</reference>
<dbReference type="GO" id="GO:0031080">
    <property type="term" value="C:nuclear pore outer ring"/>
    <property type="evidence" value="ECO:0007669"/>
    <property type="project" value="TreeGrafter"/>
</dbReference>
<keyword evidence="5" id="KW-0653">Protein transport</keyword>
<organism evidence="11 12">
    <name type="scientific">Aplosporella prunicola CBS 121167</name>
    <dbReference type="NCBI Taxonomy" id="1176127"/>
    <lineage>
        <taxon>Eukaryota</taxon>
        <taxon>Fungi</taxon>
        <taxon>Dikarya</taxon>
        <taxon>Ascomycota</taxon>
        <taxon>Pezizomycotina</taxon>
        <taxon>Dothideomycetes</taxon>
        <taxon>Dothideomycetes incertae sedis</taxon>
        <taxon>Botryosphaeriales</taxon>
        <taxon>Aplosporellaceae</taxon>
        <taxon>Aplosporella</taxon>
    </lineage>
</organism>
<feature type="compositionally biased region" description="Acidic residues" evidence="8">
    <location>
        <begin position="1357"/>
        <end position="1374"/>
    </location>
</feature>
<name>A0A6A6BGM4_9PEZI</name>
<evidence type="ECO:0000256" key="8">
    <source>
        <dbReference type="SAM" id="MobiDB-lite"/>
    </source>
</evidence>
<sequence>MFSPDATLHSVHGPSLRNPRRRQRHDSDSAKHQPPKKRSKLPDPSLDPSSASPLNGNGASGLNGHVINGDERRRSSLRHEIPVREKKQSTITARSSKGDGSALLTKTSNYAIKQLPSLPEPLRSNPSANYRTFVLPSTTYAVAFTHEHAYVWDYTSPIATPSSYTLPLPYPSKRSDPFPIGSVVKTGPASDLGLVVIHPTTGKIKFWENVDSAESLSLFQQRRQGIEGIVGNMLSGESVADIVDAGHAGFILLFNTGRVAQLAVRDAQGRPQINVQFLRSQATSGNSGFFGGLRSLVSGPGWNRDVAAVKVRPSQVKGQLEVIIGTGSGSFQLWDLSWAGHHALRGEVNAQEAILEALSSGFSPEMRSQGTAIKILDFAILQAPRSEGNELSPPGTAEGLGLLALVALTGSAGINYALVEVDLVGDTPNVQRILPLDTFAGDHSRQMPEQAKLLLPSPGHTAMVVFNHAIVFASLADRKESPDTQLMVDTGAPFKPFQDVVYFRKERNLQFVGFALEGVTRKSKSSSCIIFTKGTGTLRVTANEPRTDGQDLERIRPTAKSKLLQAVFFGNTPDSLFDVSAKPELTFEQEEVEKAAFEISQDVVNSDSEYIPVFTASQAQQLGIRAKALADLASHLKRNYPPLNRTTKWHLLWNAEKIAAGQGIWEYYEARTKLKDVNQRPLLVELIEMLNERLKTGLRPELGELDEVRQWFVKDISKITMMIPWAQLSIKEVYKEGQRDADSLLLLVNEADQLFLCALERAFIFRRDHLFEYGLESEELDYNILTSGYETLPLPWTSSPNIVNSVRQLVDIAREMVFQLAEQHRHIEEHAIAKQVAADNPRLVKLCCQVHMERYRWCLAQPDEKTRATGVSLRQEFDENVRPKQVTALAKIGMAESGMVIAERLKDMPTLVELVWDELRFLEDEVAAEDTDEAIQVRGMYVKLEERIHSYFDKFGQAWADALFESHVRMGKSAMMIDKRSVGQDLLTKFLRADLSRAKMSWINDVLGEKDFAAASAALMQVGTKQETRDWSKKVEMSLAKLSLMAAEADGEPLAKSDAQKAQCDNELLLLDLQEKTYKHIKPAIDAALDDETAIDLVMQDFGRDTTDNQPALQQLLKHGFERLIAHQVLEPGLLIDVLTLMNHERAVVEADNISGQQFFLALQALVVSEKLMDAVTWEGCLKLAWKRAFLMDEWAALNNTTGLADEQVQERLESTVLFETLREGYRTAGLWDKYPNLRQLAPQEVMDAGCRAAELESRFPSEDLRDPIIKDNIKDDDALQVYISHQRVGHWFVQVRELAKQRVQEEAEGTRQARAELAQQQQAQGEELHHPRRELNGIIEEEDSDAVMQASVGGFEGDDEQSEEVDGGEAMEE</sequence>
<feature type="domain" description="Nucleoporin Nup133/Nup155-like C-terminal" evidence="9">
    <location>
        <begin position="651"/>
        <end position="1294"/>
    </location>
</feature>
<dbReference type="InterPro" id="IPR015943">
    <property type="entry name" value="WD40/YVTN_repeat-like_dom_sf"/>
</dbReference>
<feature type="region of interest" description="Disordered" evidence="8">
    <location>
        <begin position="1308"/>
        <end position="1374"/>
    </location>
</feature>
<evidence type="ECO:0000256" key="5">
    <source>
        <dbReference type="ARBA" id="ARBA00022927"/>
    </source>
</evidence>
<keyword evidence="3" id="KW-0813">Transport</keyword>
<dbReference type="Gene3D" id="1.20.58.1380">
    <property type="match status" value="1"/>
</dbReference>
<evidence type="ECO:0000313" key="12">
    <source>
        <dbReference type="Proteomes" id="UP000799438"/>
    </source>
</evidence>
<evidence type="ECO:0000256" key="3">
    <source>
        <dbReference type="ARBA" id="ARBA00022448"/>
    </source>
</evidence>
<dbReference type="PANTHER" id="PTHR13405:SF11">
    <property type="entry name" value="NUCLEAR PORE COMPLEX PROTEIN NUP133"/>
    <property type="match status" value="1"/>
</dbReference>
<protein>
    <recommendedName>
        <fullName evidence="13">Nucleoporin Nup133/Nup155-like N-terminal domain-containing protein</fullName>
    </recommendedName>
</protein>
<feature type="compositionally biased region" description="Low complexity" evidence="8">
    <location>
        <begin position="1316"/>
        <end position="1326"/>
    </location>
</feature>
<dbReference type="InterPro" id="IPR014908">
    <property type="entry name" value="Nucleoporin_Nup133/Nup155_N"/>
</dbReference>
<accession>A0A6A6BGM4</accession>
<evidence type="ECO:0000256" key="2">
    <source>
        <dbReference type="ARBA" id="ARBA00005569"/>
    </source>
</evidence>
<evidence type="ECO:0000256" key="4">
    <source>
        <dbReference type="ARBA" id="ARBA00022816"/>
    </source>
</evidence>
<dbReference type="InterPro" id="IPR037624">
    <property type="entry name" value="Nup133-like"/>
</dbReference>
<comment type="subcellular location">
    <subcellularLocation>
        <location evidence="1">Nucleus envelope</location>
    </subcellularLocation>
</comment>
<dbReference type="GO" id="GO:0000972">
    <property type="term" value="P:transcription-dependent tethering of RNA polymerase II gene DNA at nuclear periphery"/>
    <property type="evidence" value="ECO:0007669"/>
    <property type="project" value="TreeGrafter"/>
</dbReference>
<dbReference type="Pfam" id="PF03177">
    <property type="entry name" value="Nucleoporin_C"/>
    <property type="match status" value="1"/>
</dbReference>
<evidence type="ECO:0000256" key="7">
    <source>
        <dbReference type="ARBA" id="ARBA00023242"/>
    </source>
</evidence>
<dbReference type="Pfam" id="PF08801">
    <property type="entry name" value="Nucleoporin_N"/>
    <property type="match status" value="1"/>
</dbReference>
<evidence type="ECO:0008006" key="13">
    <source>
        <dbReference type="Google" id="ProtNLM"/>
    </source>
</evidence>
<dbReference type="GO" id="GO:0016973">
    <property type="term" value="P:poly(A)+ mRNA export from nucleus"/>
    <property type="evidence" value="ECO:0007669"/>
    <property type="project" value="TreeGrafter"/>
</dbReference>
<keyword evidence="7" id="KW-0539">Nucleus</keyword>
<evidence type="ECO:0000259" key="9">
    <source>
        <dbReference type="Pfam" id="PF03177"/>
    </source>
</evidence>
<dbReference type="Proteomes" id="UP000799438">
    <property type="component" value="Unassembled WGS sequence"/>
</dbReference>
<dbReference type="EMBL" id="ML995484">
    <property type="protein sequence ID" value="KAF2142573.1"/>
    <property type="molecule type" value="Genomic_DNA"/>
</dbReference>
<keyword evidence="6" id="KW-0811">Translocation</keyword>
<dbReference type="InterPro" id="IPR007187">
    <property type="entry name" value="Nucleoporin_Nup133/Nup155_C"/>
</dbReference>
<proteinExistence type="inferred from homology"/>
<gene>
    <name evidence="11" type="ORF">K452DRAFT_270331</name>
</gene>